<protein>
    <submittedName>
        <fullName evidence="1">Uncharacterized protein</fullName>
    </submittedName>
</protein>
<reference evidence="1" key="1">
    <citation type="submission" date="2021-05" db="EMBL/GenBank/DDBJ databases">
        <authorList>
            <person name="Pan Q."/>
            <person name="Jouanno E."/>
            <person name="Zahm M."/>
            <person name="Klopp C."/>
            <person name="Cabau C."/>
            <person name="Louis A."/>
            <person name="Berthelot C."/>
            <person name="Parey E."/>
            <person name="Roest Crollius H."/>
            <person name="Montfort J."/>
            <person name="Robinson-Rechavi M."/>
            <person name="Bouchez O."/>
            <person name="Lampietro C."/>
            <person name="Lopez Roques C."/>
            <person name="Donnadieu C."/>
            <person name="Postlethwait J."/>
            <person name="Bobe J."/>
            <person name="Dillon D."/>
            <person name="Chandos A."/>
            <person name="von Hippel F."/>
            <person name="Guiguen Y."/>
        </authorList>
    </citation>
    <scope>NUCLEOTIDE SEQUENCE</scope>
    <source>
        <strain evidence="1">YG-Jan2019</strain>
    </source>
</reference>
<accession>A0ACC2FNR2</accession>
<gene>
    <name evidence="1" type="ORF">DPEC_G00267900</name>
</gene>
<keyword evidence="2" id="KW-1185">Reference proteome</keyword>
<organism evidence="1 2">
    <name type="scientific">Dallia pectoralis</name>
    <name type="common">Alaska blackfish</name>
    <dbReference type="NCBI Taxonomy" id="75939"/>
    <lineage>
        <taxon>Eukaryota</taxon>
        <taxon>Metazoa</taxon>
        <taxon>Chordata</taxon>
        <taxon>Craniata</taxon>
        <taxon>Vertebrata</taxon>
        <taxon>Euteleostomi</taxon>
        <taxon>Actinopterygii</taxon>
        <taxon>Neopterygii</taxon>
        <taxon>Teleostei</taxon>
        <taxon>Protacanthopterygii</taxon>
        <taxon>Esociformes</taxon>
        <taxon>Umbridae</taxon>
        <taxon>Dallia</taxon>
    </lineage>
</organism>
<name>A0ACC2FNR2_DALPE</name>
<dbReference type="EMBL" id="CM055751">
    <property type="protein sequence ID" value="KAJ7992999.1"/>
    <property type="molecule type" value="Genomic_DNA"/>
</dbReference>
<evidence type="ECO:0000313" key="1">
    <source>
        <dbReference type="EMBL" id="KAJ7992999.1"/>
    </source>
</evidence>
<evidence type="ECO:0000313" key="2">
    <source>
        <dbReference type="Proteomes" id="UP001157502"/>
    </source>
</evidence>
<comment type="caution">
    <text evidence="1">The sequence shown here is derived from an EMBL/GenBank/DDBJ whole genome shotgun (WGS) entry which is preliminary data.</text>
</comment>
<sequence>MVVEMLAATDASVDGHLASTPRRRGTGMDAKIKSSNVNKKLVQARLPFKRLNPEPKETSKSKRTCALPCPQPGLSDGENEESTPLPIRHGPALVNGRGPLDGFMSRSCHGSPAKYVVVDLTEDSNSTDALKQQTATDIAALCPSTQNNHLSKTLSAVHVTKTDHTAKAQSLDGKEEVEQKEVREDIASISQLDTTQESDTEDEEDNLEEGEDEEHEVSVTADMSSHGNESMLSPSSTSSTSASESSPETVKTENIPKVSEPNTTPKIEQKTVKRRSLKGLQEQEERLRQRQERERQREEAKAAKDKKKEEARILKEEREKERKEKKEKEECEKREKKEKEEKEKAEKLRVKEEQRKSKQEAKLEEKRKKDEEKRLKEEKDRLKAEKAEITRFLQKPKTPQQATKTLASACEKFAPFEIKEHMSLAPLTRVHCEDAALEELDRYLSKPEGNLDGLRDWIKNKPRRSGPTNPRNTDSMSMCVVIEDTEPDGVPDRQRYGRMKLLQFRENYRPAYWGTWSKKSPLISPRYPLRQDKDLLDYDVDSDEEWEEEEPGESLSHSEGEDNDEGGDNDDDDEDGFFVPHGYLSDGEGALEEGEEGGDLEKQKVRQSLKAREWDELMAKKKLKVLEAVVRGCVWEGDVPQLELFQQFAVCLVEPLPKLEPTAPDDGTQKRQEDEQLLSQLLPLLHGNVNSSKGIITEFQQFCRQQSTMRTSSPQSSGENIPTRIRLKRLIKGNAVYEKRSTYRRCCWYVHAEVLARLSKEALPVPCQWNYLTSGAHVPREEAPVATGSQGNSPTTPQPSTTPSSKTSSSNKRKSAGSMSITKFMKKAADPEQVEVMETDGFQADTEEDEDDCIIIDTPKGSSRTDGSNTGNESTEQMEVIPSDAATLPLPRPTPTPATA</sequence>
<dbReference type="Proteomes" id="UP001157502">
    <property type="component" value="Chromosome 24"/>
</dbReference>
<proteinExistence type="predicted"/>